<dbReference type="PANTHER" id="PTHR47963">
    <property type="entry name" value="DEAD-BOX ATP-DEPENDENT RNA HELICASE 47, MITOCHONDRIAL"/>
    <property type="match status" value="1"/>
</dbReference>
<dbReference type="Proteomes" id="UP000014281">
    <property type="component" value="Unassembled WGS sequence"/>
</dbReference>
<dbReference type="SMART" id="SM00490">
    <property type="entry name" value="HELICc"/>
    <property type="match status" value="1"/>
</dbReference>
<dbReference type="GO" id="GO:0003723">
    <property type="term" value="F:RNA binding"/>
    <property type="evidence" value="ECO:0007669"/>
    <property type="project" value="TreeGrafter"/>
</dbReference>
<dbReference type="Pfam" id="PF18019">
    <property type="entry name" value="Cas3_HD"/>
    <property type="match status" value="1"/>
</dbReference>
<dbReference type="CDD" id="cd17930">
    <property type="entry name" value="DEXHc_cas3"/>
    <property type="match status" value="1"/>
</dbReference>
<evidence type="ECO:0000313" key="13">
    <source>
        <dbReference type="Proteomes" id="UP000014281"/>
    </source>
</evidence>
<dbReference type="PROSITE" id="PS51643">
    <property type="entry name" value="HD_CAS3"/>
    <property type="match status" value="1"/>
</dbReference>
<dbReference type="GO" id="GO:0004518">
    <property type="term" value="F:nuclease activity"/>
    <property type="evidence" value="ECO:0007669"/>
    <property type="project" value="UniProtKB-KW"/>
</dbReference>
<keyword evidence="9" id="KW-0051">Antiviral defense</keyword>
<evidence type="ECO:0000259" key="11">
    <source>
        <dbReference type="PROSITE" id="PS51643"/>
    </source>
</evidence>
<dbReference type="GO" id="GO:0046872">
    <property type="term" value="F:metal ion binding"/>
    <property type="evidence" value="ECO:0007669"/>
    <property type="project" value="UniProtKB-KW"/>
</dbReference>
<evidence type="ECO:0000256" key="3">
    <source>
        <dbReference type="ARBA" id="ARBA00022722"/>
    </source>
</evidence>
<proteinExistence type="inferred from homology"/>
<dbReference type="InterPro" id="IPR054712">
    <property type="entry name" value="Cas3-like_dom"/>
</dbReference>
<dbReference type="PROSITE" id="PS51192">
    <property type="entry name" value="HELICASE_ATP_BIND_1"/>
    <property type="match status" value="1"/>
</dbReference>
<feature type="domain" description="Helicase ATP-binding" evidence="10">
    <location>
        <begin position="300"/>
        <end position="502"/>
    </location>
</feature>
<keyword evidence="3" id="KW-0540">Nuclease</keyword>
<evidence type="ECO:0000256" key="6">
    <source>
        <dbReference type="ARBA" id="ARBA00022801"/>
    </source>
</evidence>
<evidence type="ECO:0000256" key="1">
    <source>
        <dbReference type="ARBA" id="ARBA00006847"/>
    </source>
</evidence>
<dbReference type="Pfam" id="PF18395">
    <property type="entry name" value="Cas3_C"/>
    <property type="match status" value="1"/>
</dbReference>
<evidence type="ECO:0000256" key="9">
    <source>
        <dbReference type="ARBA" id="ARBA00023118"/>
    </source>
</evidence>
<dbReference type="GO" id="GO:0051607">
    <property type="term" value="P:defense response to virus"/>
    <property type="evidence" value="ECO:0007669"/>
    <property type="project" value="UniProtKB-KW"/>
</dbReference>
<dbReference type="InterPro" id="IPR006474">
    <property type="entry name" value="Helicase_Cas3_CRISPR-ass_core"/>
</dbReference>
<name>A0A8E0M2S0_LACPA</name>
<dbReference type="Pfam" id="PF00270">
    <property type="entry name" value="DEAD"/>
    <property type="match status" value="1"/>
</dbReference>
<dbReference type="InterPro" id="IPR014001">
    <property type="entry name" value="Helicase_ATP-bd"/>
</dbReference>
<dbReference type="GO" id="GO:0005524">
    <property type="term" value="F:ATP binding"/>
    <property type="evidence" value="ECO:0007669"/>
    <property type="project" value="UniProtKB-KW"/>
</dbReference>
<dbReference type="SMART" id="SM00487">
    <property type="entry name" value="DEXDc"/>
    <property type="match status" value="1"/>
</dbReference>
<dbReference type="Gene3D" id="3.40.50.300">
    <property type="entry name" value="P-loop containing nucleotide triphosphate hydrolases"/>
    <property type="match status" value="2"/>
</dbReference>
<dbReference type="Gene3D" id="1.10.3210.30">
    <property type="match status" value="1"/>
</dbReference>
<dbReference type="GO" id="GO:0003724">
    <property type="term" value="F:RNA helicase activity"/>
    <property type="evidence" value="ECO:0007669"/>
    <property type="project" value="TreeGrafter"/>
</dbReference>
<dbReference type="RefSeq" id="WP_003607349.1">
    <property type="nucleotide sequence ID" value="NZ_ANKW01000064.1"/>
</dbReference>
<dbReference type="InterPro" id="IPR011545">
    <property type="entry name" value="DEAD/DEAH_box_helicase_dom"/>
</dbReference>
<accession>A0A8E0M2S0</accession>
<dbReference type="AlphaFoldDB" id="A0A8E0M2S0"/>
<keyword evidence="5" id="KW-0547">Nucleotide-binding</keyword>
<evidence type="ECO:0000256" key="8">
    <source>
        <dbReference type="ARBA" id="ARBA00022840"/>
    </source>
</evidence>
<dbReference type="InterPro" id="IPR027417">
    <property type="entry name" value="P-loop_NTPase"/>
</dbReference>
<evidence type="ECO:0000256" key="2">
    <source>
        <dbReference type="ARBA" id="ARBA00009046"/>
    </source>
</evidence>
<dbReference type="Pfam" id="PF22590">
    <property type="entry name" value="Cas3-like_C_2"/>
    <property type="match status" value="1"/>
</dbReference>
<dbReference type="InterPro" id="IPR001650">
    <property type="entry name" value="Helicase_C-like"/>
</dbReference>
<keyword evidence="7" id="KW-0347">Helicase</keyword>
<evidence type="ECO:0000256" key="5">
    <source>
        <dbReference type="ARBA" id="ARBA00022741"/>
    </source>
</evidence>
<keyword evidence="8" id="KW-0067">ATP-binding</keyword>
<comment type="similarity">
    <text evidence="1">In the N-terminal section; belongs to the CRISPR-associated nuclease Cas3-HD family.</text>
</comment>
<dbReference type="SUPFAM" id="SSF52540">
    <property type="entry name" value="P-loop containing nucleoside triphosphate hydrolases"/>
    <property type="match status" value="1"/>
</dbReference>
<dbReference type="GO" id="GO:0016787">
    <property type="term" value="F:hydrolase activity"/>
    <property type="evidence" value="ECO:0007669"/>
    <property type="project" value="UniProtKB-KW"/>
</dbReference>
<sequence>MLSERAKSLWAKKRTVDGQPKWLPLVAHLVDASNVSRMLFNQWLSDQQRVFLTVDQDVDKTLKLVKFVGFIHDIGKATPAFQTKKSYVEDASLDADLIEKAVRTGFVGLDSTHLPSASKSPHAKAGEAILERLAGPDSIGAIVGGHHGRPLTRAPQRDIGDYTSNYWQAEKDPVVQQRWQDVQLELLNYGLEISGFKSVAELPMISQPQAVLLEGLLIMADWLSSSEALEDDPGQPLFPLISLDQGLDDLNLTARYQQAWTRWQRTDEWPTAPVPLASDPYKLRWGFSARPVQRKVAEMIDQAEDPGMVIIEAPMGMGKTEAALVAAEQLAYKGKETGLFFGLPTQATANAMFDRVDEWLRRLAADNGETYSIKLMHSKAEFNPNYLKVPVAEDVDGDASVVVNRWFSGKKSILDEFSIGTIDNLLQMDLKQKHLALKHLGLSKKVVIIDEVHAYDSFMDQHLFRTLEWLGTYHVPIVVLSATLPKATRNRLLEAYFHGKFGQKLSKGADLSGVSSDWQDSEAYPLVSMLDGRRLNQVSHFDGKTNQSQLSIHVERMSGDLTALGERVLDAIADGGVAGVIVNTIKRAQALADALAGKVPFIVLHSAFVAAQRAQLETELQNAIGKGSKRPAKLVVIGTQVLEQSLDIDFDILFTDIAPMDLLLQRAGRLHRHAIARPRALTGPRLVVTGIEGLGEFEEGSAAIYGQYLLMKTEALLPATLRLPDDISRLVQTTYDLQRDPPLPGIEEERTRFETKIAQKAQKAQAFQIAPPSRRRSRTLHGWLDNDQPGVDVSEQRAEAAVRDIDESLEVILLQHTKHGDALIDGRVVDSFQLDRMAKVIAQQTIRLPRVFTFNIDATIKALEQETARLYPGWQQNKWLRGALALPLDEELNGSLMDYQLHYSLKDGLRYWKEDQDGNETV</sequence>
<evidence type="ECO:0000256" key="7">
    <source>
        <dbReference type="ARBA" id="ARBA00022806"/>
    </source>
</evidence>
<evidence type="ECO:0000256" key="4">
    <source>
        <dbReference type="ARBA" id="ARBA00022723"/>
    </source>
</evidence>
<dbReference type="CDD" id="cd09641">
    <property type="entry name" value="Cas3''_I"/>
    <property type="match status" value="1"/>
</dbReference>
<protein>
    <submittedName>
        <fullName evidence="12">CRISPR-associated helicase Cas3, protein</fullName>
    </submittedName>
</protein>
<keyword evidence="4" id="KW-0479">Metal-binding</keyword>
<evidence type="ECO:0000313" key="12">
    <source>
        <dbReference type="EMBL" id="EPC16822.1"/>
    </source>
</evidence>
<dbReference type="NCBIfam" id="TIGR01587">
    <property type="entry name" value="cas3_core"/>
    <property type="match status" value="1"/>
</dbReference>
<dbReference type="InterPro" id="IPR038257">
    <property type="entry name" value="CRISPR-assoc_Cas3_HD_sf"/>
</dbReference>
<dbReference type="InterPro" id="IPR050547">
    <property type="entry name" value="DEAD_box_RNA_helicases"/>
</dbReference>
<reference evidence="12 13" key="1">
    <citation type="journal article" date="2013" name="PLoS ONE">
        <title>Lactobacillus paracasei comparative genomics: towards species pan-genome definition and exploitation of diversity.</title>
        <authorList>
            <person name="Smokvina T."/>
            <person name="Wels M."/>
            <person name="Polka J."/>
            <person name="Chervaux C."/>
            <person name="Brisse S."/>
            <person name="Boekhorst J."/>
            <person name="van Hylckama Vlieg J.E."/>
            <person name="Siezen R.J."/>
        </authorList>
    </citation>
    <scope>NUCLEOTIDE SEQUENCE [LARGE SCALE GENOMIC DNA]</scope>
    <source>
        <strain evidence="12 13">Lpp122</strain>
    </source>
</reference>
<dbReference type="EMBL" id="ANKW01000064">
    <property type="protein sequence ID" value="EPC16822.1"/>
    <property type="molecule type" value="Genomic_DNA"/>
</dbReference>
<dbReference type="NCBIfam" id="TIGR01596">
    <property type="entry name" value="cas3_HD"/>
    <property type="match status" value="1"/>
</dbReference>
<comment type="similarity">
    <text evidence="2">In the central section; belongs to the CRISPR-associated helicase Cas3 family.</text>
</comment>
<dbReference type="InterPro" id="IPR041372">
    <property type="entry name" value="Cas3_C"/>
</dbReference>
<dbReference type="InterPro" id="IPR006483">
    <property type="entry name" value="CRISPR-assoc_Cas3_HD"/>
</dbReference>
<comment type="caution">
    <text evidence="12">The sequence shown here is derived from an EMBL/GenBank/DDBJ whole genome shotgun (WGS) entry which is preliminary data.</text>
</comment>
<dbReference type="PANTHER" id="PTHR47963:SF9">
    <property type="entry name" value="CRISPR-ASSOCIATED ENDONUCLEASE_HELICASE CAS3"/>
    <property type="match status" value="1"/>
</dbReference>
<keyword evidence="6" id="KW-0378">Hydrolase</keyword>
<feature type="domain" description="HD Cas3-type" evidence="11">
    <location>
        <begin position="18"/>
        <end position="223"/>
    </location>
</feature>
<gene>
    <name evidence="12" type="ORF">Lpp122_2362</name>
</gene>
<organism evidence="12 13">
    <name type="scientific">Lacticaseibacillus paracasei subsp. paracasei Lpp122</name>
    <dbReference type="NCBI Taxonomy" id="1256218"/>
    <lineage>
        <taxon>Bacteria</taxon>
        <taxon>Bacillati</taxon>
        <taxon>Bacillota</taxon>
        <taxon>Bacilli</taxon>
        <taxon>Lactobacillales</taxon>
        <taxon>Lactobacillaceae</taxon>
        <taxon>Lacticaseibacillus</taxon>
    </lineage>
</organism>
<evidence type="ECO:0000259" key="10">
    <source>
        <dbReference type="PROSITE" id="PS51192"/>
    </source>
</evidence>